<dbReference type="SUPFAM" id="SSF46785">
    <property type="entry name" value="Winged helix' DNA-binding domain"/>
    <property type="match status" value="1"/>
</dbReference>
<evidence type="ECO:0000313" key="5">
    <source>
        <dbReference type="EMBL" id="KSU81748.1"/>
    </source>
</evidence>
<evidence type="ECO:0000256" key="1">
    <source>
        <dbReference type="ARBA" id="ARBA00023015"/>
    </source>
</evidence>
<keyword evidence="1" id="KW-0805">Transcription regulation</keyword>
<dbReference type="GO" id="GO:0006950">
    <property type="term" value="P:response to stress"/>
    <property type="evidence" value="ECO:0007669"/>
    <property type="project" value="TreeGrafter"/>
</dbReference>
<keyword evidence="6" id="KW-1185">Reference proteome</keyword>
<dbReference type="Gene3D" id="1.10.10.10">
    <property type="entry name" value="Winged helix-like DNA-binding domain superfamily/Winged helix DNA-binding domain"/>
    <property type="match status" value="1"/>
</dbReference>
<evidence type="ECO:0000313" key="6">
    <source>
        <dbReference type="Proteomes" id="UP000054099"/>
    </source>
</evidence>
<comment type="caution">
    <text evidence="5">The sequence shown here is derived from an EMBL/GenBank/DDBJ whole genome shotgun (WGS) entry which is preliminary data.</text>
</comment>
<proteinExistence type="predicted"/>
<dbReference type="GO" id="GO:0003677">
    <property type="term" value="F:DNA binding"/>
    <property type="evidence" value="ECO:0007669"/>
    <property type="project" value="UniProtKB-KW"/>
</dbReference>
<dbReference type="OrthoDB" id="49580at2"/>
<dbReference type="Pfam" id="PF01047">
    <property type="entry name" value="MarR"/>
    <property type="match status" value="1"/>
</dbReference>
<dbReference type="PANTHER" id="PTHR33164:SF43">
    <property type="entry name" value="HTH-TYPE TRANSCRIPTIONAL REPRESSOR YETL"/>
    <property type="match status" value="1"/>
</dbReference>
<dbReference type="PROSITE" id="PS01117">
    <property type="entry name" value="HTH_MARR_1"/>
    <property type="match status" value="1"/>
</dbReference>
<dbReference type="PROSITE" id="PS50995">
    <property type="entry name" value="HTH_MARR_2"/>
    <property type="match status" value="1"/>
</dbReference>
<reference evidence="5 6" key="1">
    <citation type="journal article" date="2014" name="Antonie Van Leeuwenhoek">
        <title>Fictibacillus enclensis sp. nov., isolated from marine sediment.</title>
        <authorList>
            <person name="Dastager S.G."/>
            <person name="Mawlankar R."/>
            <person name="Srinivasan K."/>
            <person name="Tang S.K."/>
            <person name="Lee J.C."/>
            <person name="Ramana V.V."/>
            <person name="Shouche Y.S."/>
        </authorList>
    </citation>
    <scope>NUCLEOTIDE SEQUENCE [LARGE SCALE GENOMIC DNA]</scope>
    <source>
        <strain evidence="5 6">NIO-1003</strain>
    </source>
</reference>
<dbReference type="InterPro" id="IPR036390">
    <property type="entry name" value="WH_DNA-bd_sf"/>
</dbReference>
<evidence type="ECO:0000259" key="4">
    <source>
        <dbReference type="PROSITE" id="PS50995"/>
    </source>
</evidence>
<gene>
    <name evidence="5" type="ORF">AS030_15780</name>
</gene>
<dbReference type="SMART" id="SM00347">
    <property type="entry name" value="HTH_MARR"/>
    <property type="match status" value="1"/>
</dbReference>
<dbReference type="GO" id="GO:0003700">
    <property type="term" value="F:DNA-binding transcription factor activity"/>
    <property type="evidence" value="ECO:0007669"/>
    <property type="project" value="InterPro"/>
</dbReference>
<evidence type="ECO:0000256" key="2">
    <source>
        <dbReference type="ARBA" id="ARBA00023125"/>
    </source>
</evidence>
<evidence type="ECO:0000256" key="3">
    <source>
        <dbReference type="ARBA" id="ARBA00023163"/>
    </source>
</evidence>
<dbReference type="InterPro" id="IPR000835">
    <property type="entry name" value="HTH_MarR-typ"/>
</dbReference>
<dbReference type="PANTHER" id="PTHR33164">
    <property type="entry name" value="TRANSCRIPTIONAL REGULATOR, MARR FAMILY"/>
    <property type="match status" value="1"/>
</dbReference>
<dbReference type="InterPro" id="IPR039422">
    <property type="entry name" value="MarR/SlyA-like"/>
</dbReference>
<keyword evidence="3" id="KW-0804">Transcription</keyword>
<dbReference type="Proteomes" id="UP000054099">
    <property type="component" value="Unassembled WGS sequence"/>
</dbReference>
<sequence>MNLLNNELLDSFIRIQKALYSLMKEDADRAGLTVVQLKALYKIHRSPNTGLRELAASLKLTNSTMSGVVDRLVSNGLLEREVSTADRRAITLKLTEDGEQKLQEATGDDSSFTKRIMEITKMDPEDKDHLLRIHQQIMTILTTKEENHS</sequence>
<dbReference type="EMBL" id="LNQN01000005">
    <property type="protein sequence ID" value="KSU81748.1"/>
    <property type="molecule type" value="Genomic_DNA"/>
</dbReference>
<protein>
    <recommendedName>
        <fullName evidence="4">HTH marR-type domain-containing protein</fullName>
    </recommendedName>
</protein>
<accession>A0A0V8J4D3</accession>
<name>A0A0V8J4D3_9BACL</name>
<organism evidence="5 6">
    <name type="scientific">Fictibacillus enclensis</name>
    <dbReference type="NCBI Taxonomy" id="1017270"/>
    <lineage>
        <taxon>Bacteria</taxon>
        <taxon>Bacillati</taxon>
        <taxon>Bacillota</taxon>
        <taxon>Bacilli</taxon>
        <taxon>Bacillales</taxon>
        <taxon>Fictibacillaceae</taxon>
        <taxon>Fictibacillus</taxon>
    </lineage>
</organism>
<dbReference type="InterPro" id="IPR036388">
    <property type="entry name" value="WH-like_DNA-bd_sf"/>
</dbReference>
<dbReference type="RefSeq" id="WP_061973271.1">
    <property type="nucleotide sequence ID" value="NZ_FMAV01000003.1"/>
</dbReference>
<dbReference type="PRINTS" id="PR00598">
    <property type="entry name" value="HTHMARR"/>
</dbReference>
<feature type="domain" description="HTH marR-type" evidence="4">
    <location>
        <begin position="5"/>
        <end position="139"/>
    </location>
</feature>
<keyword evidence="2" id="KW-0238">DNA-binding</keyword>
<dbReference type="AlphaFoldDB" id="A0A0V8J4D3"/>
<dbReference type="InterPro" id="IPR023187">
    <property type="entry name" value="Tscrpt_reg_MarR-type_CS"/>
</dbReference>